<dbReference type="OrthoDB" id="2439473at2759"/>
<reference evidence="3" key="1">
    <citation type="submission" date="2021-06" db="EMBL/GenBank/DDBJ databases">
        <authorList>
            <person name="Kallberg Y."/>
            <person name="Tangrot J."/>
            <person name="Rosling A."/>
        </authorList>
    </citation>
    <scope>NUCLEOTIDE SEQUENCE</scope>
    <source>
        <strain evidence="3">MA453B</strain>
    </source>
</reference>
<evidence type="ECO:0000313" key="4">
    <source>
        <dbReference type="Proteomes" id="UP000789405"/>
    </source>
</evidence>
<evidence type="ECO:0000256" key="2">
    <source>
        <dbReference type="SAM" id="SignalP"/>
    </source>
</evidence>
<dbReference type="EMBL" id="CAJVPY010008581">
    <property type="protein sequence ID" value="CAG8697941.1"/>
    <property type="molecule type" value="Genomic_DNA"/>
</dbReference>
<protein>
    <submittedName>
        <fullName evidence="3">7745_t:CDS:1</fullName>
    </submittedName>
</protein>
<feature type="transmembrane region" description="Helical" evidence="1">
    <location>
        <begin position="145"/>
        <end position="163"/>
    </location>
</feature>
<feature type="chain" id="PRO_5040260046" evidence="2">
    <location>
        <begin position="25"/>
        <end position="164"/>
    </location>
</feature>
<evidence type="ECO:0000313" key="3">
    <source>
        <dbReference type="EMBL" id="CAG8697941.1"/>
    </source>
</evidence>
<name>A0A9N9N1T3_9GLOM</name>
<evidence type="ECO:0000256" key="1">
    <source>
        <dbReference type="SAM" id="Phobius"/>
    </source>
</evidence>
<keyword evidence="2" id="KW-0732">Signal</keyword>
<gene>
    <name evidence="3" type="ORF">DERYTH_LOCUS12799</name>
</gene>
<keyword evidence="1" id="KW-0472">Membrane</keyword>
<organism evidence="3 4">
    <name type="scientific">Dentiscutata erythropus</name>
    <dbReference type="NCBI Taxonomy" id="1348616"/>
    <lineage>
        <taxon>Eukaryota</taxon>
        <taxon>Fungi</taxon>
        <taxon>Fungi incertae sedis</taxon>
        <taxon>Mucoromycota</taxon>
        <taxon>Glomeromycotina</taxon>
        <taxon>Glomeromycetes</taxon>
        <taxon>Diversisporales</taxon>
        <taxon>Gigasporaceae</taxon>
        <taxon>Dentiscutata</taxon>
    </lineage>
</organism>
<dbReference type="Proteomes" id="UP000789405">
    <property type="component" value="Unassembled WGS sequence"/>
</dbReference>
<keyword evidence="1" id="KW-0812">Transmembrane</keyword>
<feature type="signal peptide" evidence="2">
    <location>
        <begin position="1"/>
        <end position="24"/>
    </location>
</feature>
<sequence length="164" mass="18756">MRFLKSFFKLKLFTLFYFFSCIFAFNDTQTQPTVPNSSLQTITPTNSHITEINLMSLPTSTSYEPATITTPKVKQTDVVHDIESSQLTQIRVITKYHHASSMLASPTSNHNLPARETVTPGVSSSSGLVRIWWRNFPEYEGYRKTILASWIVINFFAYLFLFGN</sequence>
<dbReference type="AlphaFoldDB" id="A0A9N9N1T3"/>
<comment type="caution">
    <text evidence="3">The sequence shown here is derived from an EMBL/GenBank/DDBJ whole genome shotgun (WGS) entry which is preliminary data.</text>
</comment>
<proteinExistence type="predicted"/>
<keyword evidence="4" id="KW-1185">Reference proteome</keyword>
<keyword evidence="1" id="KW-1133">Transmembrane helix</keyword>
<accession>A0A9N9N1T3</accession>